<evidence type="ECO:0000256" key="3">
    <source>
        <dbReference type="ARBA" id="ARBA00022475"/>
    </source>
</evidence>
<dbReference type="Pfam" id="PF13677">
    <property type="entry name" value="MotB_plug"/>
    <property type="match status" value="1"/>
</dbReference>
<dbReference type="Pfam" id="PF00691">
    <property type="entry name" value="OmpA"/>
    <property type="match status" value="1"/>
</dbReference>
<comment type="similarity">
    <text evidence="2">Belongs to the MotB family.</text>
</comment>
<evidence type="ECO:0000256" key="5">
    <source>
        <dbReference type="ARBA" id="ARBA00022989"/>
    </source>
</evidence>
<evidence type="ECO:0000256" key="4">
    <source>
        <dbReference type="ARBA" id="ARBA00022692"/>
    </source>
</evidence>
<comment type="caution">
    <text evidence="9">The sequence shown here is derived from an EMBL/GenBank/DDBJ whole genome shotgun (WGS) entry which is preliminary data.</text>
</comment>
<gene>
    <name evidence="9" type="ORF">H9872_09375</name>
</gene>
<protein>
    <submittedName>
        <fullName evidence="9">OmpA family protein</fullName>
    </submittedName>
</protein>
<feature type="domain" description="OmpA-like" evidence="8">
    <location>
        <begin position="123"/>
        <end position="247"/>
    </location>
</feature>
<accession>A0A9E2NMD3</accession>
<evidence type="ECO:0000259" key="8">
    <source>
        <dbReference type="PROSITE" id="PS51123"/>
    </source>
</evidence>
<dbReference type="GO" id="GO:0005886">
    <property type="term" value="C:plasma membrane"/>
    <property type="evidence" value="ECO:0007669"/>
    <property type="project" value="UniProtKB-SubCell"/>
</dbReference>
<keyword evidence="6 7" id="KW-0472">Membrane</keyword>
<dbReference type="InterPro" id="IPR050330">
    <property type="entry name" value="Bact_OuterMem_StrucFunc"/>
</dbReference>
<dbReference type="InterPro" id="IPR036737">
    <property type="entry name" value="OmpA-like_sf"/>
</dbReference>
<dbReference type="SUPFAM" id="SSF103088">
    <property type="entry name" value="OmpA-like"/>
    <property type="match status" value="1"/>
</dbReference>
<dbReference type="PANTHER" id="PTHR30329:SF21">
    <property type="entry name" value="LIPOPROTEIN YIAD-RELATED"/>
    <property type="match status" value="1"/>
</dbReference>
<keyword evidence="4" id="KW-0812">Transmembrane</keyword>
<comment type="subcellular location">
    <subcellularLocation>
        <location evidence="1">Cell membrane</location>
        <topology evidence="1">Single-pass membrane protein</topology>
    </subcellularLocation>
</comment>
<dbReference type="InterPro" id="IPR006665">
    <property type="entry name" value="OmpA-like"/>
</dbReference>
<keyword evidence="5" id="KW-1133">Transmembrane helix</keyword>
<dbReference type="CDD" id="cd07185">
    <property type="entry name" value="OmpA_C-like"/>
    <property type="match status" value="1"/>
</dbReference>
<evidence type="ECO:0000256" key="7">
    <source>
        <dbReference type="PROSITE-ProRule" id="PRU00473"/>
    </source>
</evidence>
<evidence type="ECO:0000256" key="1">
    <source>
        <dbReference type="ARBA" id="ARBA00004162"/>
    </source>
</evidence>
<dbReference type="Gene3D" id="3.30.1330.60">
    <property type="entry name" value="OmpA-like domain"/>
    <property type="match status" value="1"/>
</dbReference>
<dbReference type="InterPro" id="IPR025713">
    <property type="entry name" value="MotB-like_N_dom"/>
</dbReference>
<evidence type="ECO:0000256" key="2">
    <source>
        <dbReference type="ARBA" id="ARBA00008914"/>
    </source>
</evidence>
<proteinExistence type="inferred from homology"/>
<evidence type="ECO:0000313" key="10">
    <source>
        <dbReference type="Proteomes" id="UP000824229"/>
    </source>
</evidence>
<dbReference type="AlphaFoldDB" id="A0A9E2NMD3"/>
<reference evidence="9" key="2">
    <citation type="submission" date="2021-04" db="EMBL/GenBank/DDBJ databases">
        <authorList>
            <person name="Gilroy R."/>
        </authorList>
    </citation>
    <scope>NUCLEOTIDE SEQUENCE</scope>
    <source>
        <strain evidence="9">B5-657</strain>
    </source>
</reference>
<dbReference type="PANTHER" id="PTHR30329">
    <property type="entry name" value="STATOR ELEMENT OF FLAGELLAR MOTOR COMPLEX"/>
    <property type="match status" value="1"/>
</dbReference>
<evidence type="ECO:0000313" key="9">
    <source>
        <dbReference type="EMBL" id="MBU3804949.1"/>
    </source>
</evidence>
<evidence type="ECO:0000256" key="6">
    <source>
        <dbReference type="ARBA" id="ARBA00023136"/>
    </source>
</evidence>
<dbReference type="PROSITE" id="PS51123">
    <property type="entry name" value="OMPA_2"/>
    <property type="match status" value="1"/>
</dbReference>
<organism evidence="9 10">
    <name type="scientific">Candidatus Cellulosilyticum pullistercoris</name>
    <dbReference type="NCBI Taxonomy" id="2838521"/>
    <lineage>
        <taxon>Bacteria</taxon>
        <taxon>Bacillati</taxon>
        <taxon>Bacillota</taxon>
        <taxon>Clostridia</taxon>
        <taxon>Lachnospirales</taxon>
        <taxon>Cellulosilyticaceae</taxon>
        <taxon>Cellulosilyticum</taxon>
    </lineage>
</organism>
<dbReference type="Proteomes" id="UP000824229">
    <property type="component" value="Unassembled WGS sequence"/>
</dbReference>
<reference evidence="9" key="1">
    <citation type="journal article" date="2021" name="PeerJ">
        <title>Extensive microbial diversity within the chicken gut microbiome revealed by metagenomics and culture.</title>
        <authorList>
            <person name="Gilroy R."/>
            <person name="Ravi A."/>
            <person name="Getino M."/>
            <person name="Pursley I."/>
            <person name="Horton D.L."/>
            <person name="Alikhan N.F."/>
            <person name="Baker D."/>
            <person name="Gharbi K."/>
            <person name="Hall N."/>
            <person name="Watson M."/>
            <person name="Adriaenssens E.M."/>
            <person name="Foster-Nyarko E."/>
            <person name="Jarju S."/>
            <person name="Secka A."/>
            <person name="Antonio M."/>
            <person name="Oren A."/>
            <person name="Chaudhuri R.R."/>
            <person name="La Ragione R."/>
            <person name="Hildebrand F."/>
            <person name="Pallen M.J."/>
        </authorList>
    </citation>
    <scope>NUCLEOTIDE SEQUENCE</scope>
    <source>
        <strain evidence="9">B5-657</strain>
    </source>
</reference>
<sequence>MKRKEDEPKKGAPAYMNTYGDMVTLLLCFFVLLFSMSTVDADKFEALTSSLTASIGIFSGGETIQMDTNVLQNGMSYFPVQDTTLSLQGVSARQQALTETQEELSEYIQSKDLDDKVTVEKTGEEIIMRFADVLLFDTGKAEIKAGAVPTLSAIGEQLKSYMEQGYILNIEGHTDNVPIQTSQFPSNWYLSSARAIAVASFYIDEMGFDRTKVTCVGCGEFQPVASNETAEGRAMNRRVDIKLSLPIG</sequence>
<keyword evidence="3" id="KW-1003">Cell membrane</keyword>
<dbReference type="EMBL" id="JAHLFQ010000218">
    <property type="protein sequence ID" value="MBU3804949.1"/>
    <property type="molecule type" value="Genomic_DNA"/>
</dbReference>
<name>A0A9E2NMD3_9FIRM</name>